<keyword evidence="3" id="KW-1185">Reference proteome</keyword>
<dbReference type="EMBL" id="BMAO01020781">
    <property type="protein sequence ID" value="GFQ69801.1"/>
    <property type="molecule type" value="Genomic_DNA"/>
</dbReference>
<gene>
    <name evidence="2" type="ORF">TNCT_62391</name>
</gene>
<evidence type="ECO:0000313" key="3">
    <source>
        <dbReference type="Proteomes" id="UP000887116"/>
    </source>
</evidence>
<keyword evidence="1" id="KW-0732">Signal</keyword>
<dbReference type="Proteomes" id="UP000887116">
    <property type="component" value="Unassembled WGS sequence"/>
</dbReference>
<name>A0A8X6KCR3_TRICU</name>
<evidence type="ECO:0000313" key="2">
    <source>
        <dbReference type="EMBL" id="GFQ69801.1"/>
    </source>
</evidence>
<evidence type="ECO:0000256" key="1">
    <source>
        <dbReference type="SAM" id="SignalP"/>
    </source>
</evidence>
<reference evidence="2" key="1">
    <citation type="submission" date="2020-07" db="EMBL/GenBank/DDBJ databases">
        <title>Multicomponent nature underlies the extraordinary mechanical properties of spider dragline silk.</title>
        <authorList>
            <person name="Kono N."/>
            <person name="Nakamura H."/>
            <person name="Mori M."/>
            <person name="Yoshida Y."/>
            <person name="Ohtoshi R."/>
            <person name="Malay A.D."/>
            <person name="Moran D.A.P."/>
            <person name="Tomita M."/>
            <person name="Numata K."/>
            <person name="Arakawa K."/>
        </authorList>
    </citation>
    <scope>NUCLEOTIDE SEQUENCE</scope>
</reference>
<protein>
    <submittedName>
        <fullName evidence="2">Uncharacterized protein</fullName>
    </submittedName>
</protein>
<dbReference type="AlphaFoldDB" id="A0A8X6KCR3"/>
<sequence>MIHIIVFLAVLHCPSLERKKKASLGTYGKQGLCGSADNFVTEIPCNSGRNEAYLPGTGVILDHVGGSPEQRPAIALGSDISQPSFDINLSPNTERYHSVSLAELGSKPTRDDESWSIFLSMRAARWYCCEYLEPLITALLDEKMKITLTEQFVFPADRNMFNASDMRNLDIA</sequence>
<proteinExistence type="predicted"/>
<accession>A0A8X6KCR3</accession>
<feature type="chain" id="PRO_5036462440" evidence="1">
    <location>
        <begin position="18"/>
        <end position="172"/>
    </location>
</feature>
<feature type="signal peptide" evidence="1">
    <location>
        <begin position="1"/>
        <end position="17"/>
    </location>
</feature>
<comment type="caution">
    <text evidence="2">The sequence shown here is derived from an EMBL/GenBank/DDBJ whole genome shotgun (WGS) entry which is preliminary data.</text>
</comment>
<organism evidence="2 3">
    <name type="scientific">Trichonephila clavata</name>
    <name type="common">Joro spider</name>
    <name type="synonym">Nephila clavata</name>
    <dbReference type="NCBI Taxonomy" id="2740835"/>
    <lineage>
        <taxon>Eukaryota</taxon>
        <taxon>Metazoa</taxon>
        <taxon>Ecdysozoa</taxon>
        <taxon>Arthropoda</taxon>
        <taxon>Chelicerata</taxon>
        <taxon>Arachnida</taxon>
        <taxon>Araneae</taxon>
        <taxon>Araneomorphae</taxon>
        <taxon>Entelegynae</taxon>
        <taxon>Araneoidea</taxon>
        <taxon>Nephilidae</taxon>
        <taxon>Trichonephila</taxon>
    </lineage>
</organism>